<feature type="binding site" evidence="7">
    <location>
        <begin position="15"/>
        <end position="22"/>
    </location>
    <ligand>
        <name>substrate</name>
    </ligand>
</feature>
<dbReference type="GO" id="GO:0045820">
    <property type="term" value="P:negative regulation of glycolytic process"/>
    <property type="evidence" value="ECO:0007669"/>
    <property type="project" value="TreeGrafter"/>
</dbReference>
<dbReference type="AlphaFoldDB" id="A0A8S9Y9T6"/>
<evidence type="ECO:0000256" key="5">
    <source>
        <dbReference type="ARBA" id="ARBA00042275"/>
    </source>
</evidence>
<dbReference type="PROSITE" id="PS00175">
    <property type="entry name" value="PG_MUTASE"/>
    <property type="match status" value="1"/>
</dbReference>
<dbReference type="GO" id="GO:0005829">
    <property type="term" value="C:cytosol"/>
    <property type="evidence" value="ECO:0007669"/>
    <property type="project" value="TreeGrafter"/>
</dbReference>
<feature type="active site" description="Proton donor/acceptor" evidence="6">
    <location>
        <position position="87"/>
    </location>
</feature>
<dbReference type="Gene3D" id="3.40.50.1240">
    <property type="entry name" value="Phosphoglycerate mutase-like"/>
    <property type="match status" value="1"/>
</dbReference>
<dbReference type="OrthoDB" id="354304at2759"/>
<evidence type="ECO:0000256" key="1">
    <source>
        <dbReference type="ARBA" id="ARBA00000464"/>
    </source>
</evidence>
<evidence type="ECO:0000313" key="9">
    <source>
        <dbReference type="Proteomes" id="UP000822476"/>
    </source>
</evidence>
<keyword evidence="2" id="KW-0378">Hydrolase</keyword>
<dbReference type="InterPro" id="IPR029033">
    <property type="entry name" value="His_PPase_superfam"/>
</dbReference>
<organism evidence="8 9">
    <name type="scientific">Paragonimus skrjabini miyazakii</name>
    <dbReference type="NCBI Taxonomy" id="59628"/>
    <lineage>
        <taxon>Eukaryota</taxon>
        <taxon>Metazoa</taxon>
        <taxon>Spiralia</taxon>
        <taxon>Lophotrochozoa</taxon>
        <taxon>Platyhelminthes</taxon>
        <taxon>Trematoda</taxon>
        <taxon>Digenea</taxon>
        <taxon>Plagiorchiida</taxon>
        <taxon>Troglotremata</taxon>
        <taxon>Troglotrematidae</taxon>
        <taxon>Paragonimus</taxon>
    </lineage>
</organism>
<protein>
    <recommendedName>
        <fullName evidence="4">Fructose-2,6-bisphosphatase TIGAR</fullName>
    </recommendedName>
    <alternativeName>
        <fullName evidence="5">TP53-induced glycolysis and apoptosis regulator</fullName>
    </alternativeName>
</protein>
<dbReference type="Pfam" id="PF00300">
    <property type="entry name" value="His_Phos_1"/>
    <property type="match status" value="1"/>
</dbReference>
<evidence type="ECO:0000256" key="6">
    <source>
        <dbReference type="PIRSR" id="PIRSR613078-1"/>
    </source>
</evidence>
<dbReference type="Proteomes" id="UP000822476">
    <property type="component" value="Unassembled WGS sequence"/>
</dbReference>
<comment type="caution">
    <text evidence="8">The sequence shown here is derived from an EMBL/GenBank/DDBJ whole genome shotgun (WGS) entry which is preliminary data.</text>
</comment>
<evidence type="ECO:0000256" key="7">
    <source>
        <dbReference type="PIRSR" id="PIRSR613078-2"/>
    </source>
</evidence>
<keyword evidence="9" id="KW-1185">Reference proteome</keyword>
<accession>A0A8S9Y9T6</accession>
<evidence type="ECO:0000256" key="2">
    <source>
        <dbReference type="ARBA" id="ARBA00022801"/>
    </source>
</evidence>
<dbReference type="InterPro" id="IPR013078">
    <property type="entry name" value="His_Pase_superF_clade-1"/>
</dbReference>
<proteinExistence type="inferred from homology"/>
<dbReference type="GO" id="GO:0043456">
    <property type="term" value="P:regulation of pentose-phosphate shunt"/>
    <property type="evidence" value="ECO:0007669"/>
    <property type="project" value="TreeGrafter"/>
</dbReference>
<evidence type="ECO:0000256" key="3">
    <source>
        <dbReference type="ARBA" id="ARBA00038362"/>
    </source>
</evidence>
<feature type="binding site" evidence="7">
    <location>
        <position position="65"/>
    </location>
    <ligand>
        <name>substrate</name>
    </ligand>
</feature>
<dbReference type="EMBL" id="JTDE01021697">
    <property type="protein sequence ID" value="KAF7232592.1"/>
    <property type="molecule type" value="Genomic_DNA"/>
</dbReference>
<dbReference type="SUPFAM" id="SSF53254">
    <property type="entry name" value="Phosphoglycerate mutase-like"/>
    <property type="match status" value="1"/>
</dbReference>
<evidence type="ECO:0000256" key="4">
    <source>
        <dbReference type="ARBA" id="ARBA00040907"/>
    </source>
</evidence>
<comment type="similarity">
    <text evidence="3">Belongs to the phosphoglycerate mutase family.</text>
</comment>
<dbReference type="PANTHER" id="PTHR46517">
    <property type="entry name" value="FRUCTOSE-2,6-BISPHOSPHATASE TIGAR"/>
    <property type="match status" value="1"/>
</dbReference>
<dbReference type="SMART" id="SM00855">
    <property type="entry name" value="PGAM"/>
    <property type="match status" value="1"/>
</dbReference>
<dbReference type="InterPro" id="IPR001345">
    <property type="entry name" value="PG/BPGM_mutase_AS"/>
</dbReference>
<evidence type="ECO:0000313" key="8">
    <source>
        <dbReference type="EMBL" id="KAF7232592.1"/>
    </source>
</evidence>
<reference evidence="8" key="1">
    <citation type="submission" date="2019-07" db="EMBL/GenBank/DDBJ databases">
        <title>Annotation for the trematode Paragonimus miyazaki's.</title>
        <authorList>
            <person name="Choi Y.-J."/>
        </authorList>
    </citation>
    <scope>NUCLEOTIDE SEQUENCE</scope>
    <source>
        <strain evidence="8">Japan</strain>
    </source>
</reference>
<feature type="active site" description="Tele-phosphohistidine intermediate" evidence="6">
    <location>
        <position position="16"/>
    </location>
</feature>
<sequence length="354" mass="39221">MAIKQRVYFYLTLIRHGETNANVDNIIQGHMDTNLSEVGVLQARGLKDLLNSIPVDLALSSDLKRANLSATEFSLPVGIEQDSRLRERNFGVYCGTARRELQKFAEKNSEIGRGCDGWKAVGGECSHEMAHRTSTFLLDICVRLVQRLKNGVSTLPGKHGTNCPILGHMQTTAMPDPVIGLFDDGENPDYVRSTFAYAGHVLIVSHGGWIRHLLRLLALQSQHSRYFPKKCVNSVMRNCGLCQVGVAFELAALENYNNKPDLTAVTESPLPVFGTLTEDSEQLSTCRFYSLANRRLPLTAVCYHFNVTKSELETKIPTPDPREATQTNVGPAETLCSQMEVIFSDDGDEYAGKL</sequence>
<comment type="catalytic activity">
    <reaction evidence="1">
        <text>beta-D-fructose 2,6-bisphosphate + H2O = beta-D-fructose 6-phosphate + phosphate</text>
        <dbReference type="Rhea" id="RHEA:17289"/>
        <dbReference type="ChEBI" id="CHEBI:15377"/>
        <dbReference type="ChEBI" id="CHEBI:43474"/>
        <dbReference type="ChEBI" id="CHEBI:57634"/>
        <dbReference type="ChEBI" id="CHEBI:58579"/>
        <dbReference type="EC" id="3.1.3.46"/>
    </reaction>
</comment>
<gene>
    <name evidence="8" type="ORF">EG68_09901</name>
</gene>
<dbReference type="InterPro" id="IPR051695">
    <property type="entry name" value="Phosphoglycerate_Mutase"/>
</dbReference>
<dbReference type="PANTHER" id="PTHR46517:SF1">
    <property type="entry name" value="FRUCTOSE-2,6-BISPHOSPHATASE TIGAR"/>
    <property type="match status" value="1"/>
</dbReference>
<dbReference type="GO" id="GO:0004331">
    <property type="term" value="F:fructose-2,6-bisphosphate 2-phosphatase activity"/>
    <property type="evidence" value="ECO:0007669"/>
    <property type="project" value="UniProtKB-EC"/>
</dbReference>
<dbReference type="CDD" id="cd07067">
    <property type="entry name" value="HP_PGM_like"/>
    <property type="match status" value="1"/>
</dbReference>
<name>A0A8S9Y9T6_9TREM</name>